<proteinExistence type="inferred from homology"/>
<sequence length="95" mass="10724">MFAVVITYKCPIEDVEKYHAEHVEFLNKQYEAGVFIASGRRNPRIGGVILASGVDKESLESILSLDPFKREGLADYDVIEFIPSRMQPGFEAFVK</sequence>
<dbReference type="AlphaFoldDB" id="A0A066ZRW4"/>
<dbReference type="EMBL" id="JMIU01000001">
    <property type="protein sequence ID" value="KDN95024.1"/>
    <property type="molecule type" value="Genomic_DNA"/>
</dbReference>
<feature type="domain" description="YCII-related" evidence="2">
    <location>
        <begin position="1"/>
        <end position="81"/>
    </location>
</feature>
<comment type="caution">
    <text evidence="3">The sequence shown here is derived from an EMBL/GenBank/DDBJ whole genome shotgun (WGS) entry which is preliminary data.</text>
</comment>
<accession>A0A066ZRW4</accession>
<reference evidence="3 4" key="1">
    <citation type="submission" date="2014-04" db="EMBL/GenBank/DDBJ databases">
        <title>Draft genome sequence of Hydrogenovibrio marinus MH-110, a model organism for aerobic H2 metabolism.</title>
        <authorList>
            <person name="Cha H.J."/>
            <person name="Jo B.H."/>
            <person name="Hwang B.H."/>
        </authorList>
    </citation>
    <scope>NUCLEOTIDE SEQUENCE [LARGE SCALE GENOMIC DNA]</scope>
    <source>
        <strain evidence="3 4">MH-110</strain>
    </source>
</reference>
<dbReference type="InterPro" id="IPR005545">
    <property type="entry name" value="YCII"/>
</dbReference>
<protein>
    <submittedName>
        <fullName evidence="3">GTP cyclohydrolase</fullName>
    </submittedName>
</protein>
<keyword evidence="4" id="KW-1185">Reference proteome</keyword>
<evidence type="ECO:0000259" key="2">
    <source>
        <dbReference type="Pfam" id="PF03795"/>
    </source>
</evidence>
<gene>
    <name evidence="3" type="ORF">EI16_01555</name>
</gene>
<dbReference type="Proteomes" id="UP000027341">
    <property type="component" value="Unassembled WGS sequence"/>
</dbReference>
<dbReference type="STRING" id="28885.EI16_01555"/>
<dbReference type="PANTHER" id="PTHR37828">
    <property type="entry name" value="GSR2449 PROTEIN"/>
    <property type="match status" value="1"/>
</dbReference>
<dbReference type="PANTHER" id="PTHR37828:SF1">
    <property type="entry name" value="YCII-RELATED DOMAIN-CONTAINING PROTEIN"/>
    <property type="match status" value="1"/>
</dbReference>
<evidence type="ECO:0000313" key="4">
    <source>
        <dbReference type="Proteomes" id="UP000027341"/>
    </source>
</evidence>
<organism evidence="3 4">
    <name type="scientific">Hydrogenovibrio marinus</name>
    <dbReference type="NCBI Taxonomy" id="28885"/>
    <lineage>
        <taxon>Bacteria</taxon>
        <taxon>Pseudomonadati</taxon>
        <taxon>Pseudomonadota</taxon>
        <taxon>Gammaproteobacteria</taxon>
        <taxon>Thiotrichales</taxon>
        <taxon>Piscirickettsiaceae</taxon>
        <taxon>Hydrogenovibrio</taxon>
    </lineage>
</organism>
<evidence type="ECO:0000256" key="1">
    <source>
        <dbReference type="ARBA" id="ARBA00007689"/>
    </source>
</evidence>
<dbReference type="InterPro" id="IPR011008">
    <property type="entry name" value="Dimeric_a/b-barrel"/>
</dbReference>
<evidence type="ECO:0000313" key="3">
    <source>
        <dbReference type="EMBL" id="KDN95024.1"/>
    </source>
</evidence>
<dbReference type="GO" id="GO:0016787">
    <property type="term" value="F:hydrolase activity"/>
    <property type="evidence" value="ECO:0007669"/>
    <property type="project" value="UniProtKB-KW"/>
</dbReference>
<dbReference type="Pfam" id="PF03795">
    <property type="entry name" value="YCII"/>
    <property type="match status" value="1"/>
</dbReference>
<dbReference type="SUPFAM" id="SSF54909">
    <property type="entry name" value="Dimeric alpha+beta barrel"/>
    <property type="match status" value="1"/>
</dbReference>
<keyword evidence="3" id="KW-0378">Hydrolase</keyword>
<name>A0A066ZRW4_HYDMR</name>
<dbReference type="RefSeq" id="WP_029908726.1">
    <property type="nucleotide sequence ID" value="NZ_AP020335.1"/>
</dbReference>
<comment type="similarity">
    <text evidence="1">Belongs to the YciI family.</text>
</comment>